<dbReference type="InterPro" id="IPR027417">
    <property type="entry name" value="P-loop_NTPase"/>
</dbReference>
<reference evidence="2 3" key="1">
    <citation type="submission" date="2024-09" db="EMBL/GenBank/DDBJ databases">
        <authorList>
            <person name="Sun Q."/>
            <person name="Mori K."/>
        </authorList>
    </citation>
    <scope>NUCLEOTIDE SEQUENCE [LARGE SCALE GENOMIC DNA]</scope>
    <source>
        <strain evidence="2 3">JCM 11411</strain>
    </source>
</reference>
<proteinExistence type="predicted"/>
<comment type="caution">
    <text evidence="2">The sequence shown here is derived from an EMBL/GenBank/DDBJ whole genome shotgun (WGS) entry which is preliminary data.</text>
</comment>
<gene>
    <name evidence="2" type="ORF">ACFFQ6_16935</name>
</gene>
<evidence type="ECO:0008006" key="4">
    <source>
        <dbReference type="Google" id="ProtNLM"/>
    </source>
</evidence>
<protein>
    <recommendedName>
        <fullName evidence="4">MinD-like ATPase involved in chromosome partitioning or flagellar assembly</fullName>
    </recommendedName>
</protein>
<feature type="compositionally biased region" description="Polar residues" evidence="1">
    <location>
        <begin position="262"/>
        <end position="272"/>
    </location>
</feature>
<dbReference type="Proteomes" id="UP001589587">
    <property type="component" value="Unassembled WGS sequence"/>
</dbReference>
<evidence type="ECO:0000313" key="3">
    <source>
        <dbReference type="Proteomes" id="UP001589587"/>
    </source>
</evidence>
<dbReference type="EMBL" id="JBHMAS010000042">
    <property type="protein sequence ID" value="MFB9781379.1"/>
    <property type="molecule type" value="Genomic_DNA"/>
</dbReference>
<name>A0ABV5XFY1_9NOCA</name>
<keyword evidence="3" id="KW-1185">Reference proteome</keyword>
<feature type="region of interest" description="Disordered" evidence="1">
    <location>
        <begin position="257"/>
        <end position="282"/>
    </location>
</feature>
<accession>A0ABV5XFY1</accession>
<evidence type="ECO:0000313" key="2">
    <source>
        <dbReference type="EMBL" id="MFB9781379.1"/>
    </source>
</evidence>
<dbReference type="RefSeq" id="WP_047269754.1">
    <property type="nucleotide sequence ID" value="NZ_JBHMAS010000042.1"/>
</dbReference>
<organism evidence="2 3">
    <name type="scientific">Rhodococcus baikonurensis</name>
    <dbReference type="NCBI Taxonomy" id="172041"/>
    <lineage>
        <taxon>Bacteria</taxon>
        <taxon>Bacillati</taxon>
        <taxon>Actinomycetota</taxon>
        <taxon>Actinomycetes</taxon>
        <taxon>Mycobacteriales</taxon>
        <taxon>Nocardiaceae</taxon>
        <taxon>Rhodococcus</taxon>
        <taxon>Rhodococcus erythropolis group</taxon>
    </lineage>
</organism>
<feature type="compositionally biased region" description="Basic and acidic residues" evidence="1">
    <location>
        <begin position="273"/>
        <end position="282"/>
    </location>
</feature>
<sequence length="282" mass="30175">MFVVLASATGAPGVSTTALGLALNCESGGVLYVEADPVGGSPLHSGYFKSSRESALARGRRSLINLVEPARHGQIGQAFGAQTLNIPETNVWAVPGLRTASQADSMTSTWGPLGAHLRTIDRNGATIIVDAGRIGHRSGPHDLMVQSDLILVVTRTSATALGSLKGVLDQLRGQLRAIRSPAALGLVVIDDKYYGAAEIAKSFGVDVAFTLPDSPKHAKIFSEGHQLTKFQRTQSRYLRNLDGAWPKMQTYVEEHRPEWVNPSRNQTLPSKPSTREALGESS</sequence>
<dbReference type="SUPFAM" id="SSF52540">
    <property type="entry name" value="P-loop containing nucleoside triphosphate hydrolases"/>
    <property type="match status" value="1"/>
</dbReference>
<evidence type="ECO:0000256" key="1">
    <source>
        <dbReference type="SAM" id="MobiDB-lite"/>
    </source>
</evidence>
<dbReference type="Gene3D" id="3.40.50.300">
    <property type="entry name" value="P-loop containing nucleotide triphosphate hydrolases"/>
    <property type="match status" value="1"/>
</dbReference>